<evidence type="ECO:0000256" key="2">
    <source>
        <dbReference type="PIRSR" id="PIRSR001221-1"/>
    </source>
</evidence>
<evidence type="ECO:0000313" key="5">
    <source>
        <dbReference type="Ensembl" id="ENSECRP00000003523.1"/>
    </source>
</evidence>
<dbReference type="PANTHER" id="PTHR43372">
    <property type="entry name" value="FATTY-ACID AMIDE HYDROLASE"/>
    <property type="match status" value="1"/>
</dbReference>
<sequence>MAASSLERWLARFLRYASQLFLSVFIFFTSATKRCSQLRIPPAKHPLLLLPAVELARRIRRREVPCVEVVQTYISRIEEVNPEVNAVVKDRFTLALQEAEQVDRLLAEESEDEASLEEKYPLLGVPVTVKEAFALQGMPNSSGLVNRRSLVAQFDAAVVSLVKRAGAIPLGVTNCSEVCMWIESSNNVYGRSNNPYSLDRIVGGSSGGEGCILASAGSVIGIGSDIGGSIRMPAFFNGIFGHKPTTGIVSNDGQFPNAEGRQIDFLCTGPMCRYAEDIIPLLRVMAGPRSERLNLLEVVNLKQLKFYTMKSDGGSAFVSAVDRELIAVQQQVVKRLEDDLGVIVQEVNIPQFRYSLPIWSAMMAARSADGKVATTFTELLGDHGKPVWPLWELLKWMLGFSCHTLPAIGLSLAEKFQKLEPKPGILQKTQELKKAMEDLLGTDGVFLYPSHPQIAPKHHHPIFTPFNFAYTGIFNILSLPVTQCPLGLNKEGLPLGIQVVSNVYNDRFTIATALYLEKAFGGWRNPGT</sequence>
<feature type="domain" description="Amidase" evidence="4">
    <location>
        <begin position="68"/>
        <end position="507"/>
    </location>
</feature>
<protein>
    <submittedName>
        <fullName evidence="5">Fatty acid amide hydrolase 2a</fullName>
    </submittedName>
</protein>
<dbReference type="Proteomes" id="UP000694620">
    <property type="component" value="Chromosome 5"/>
</dbReference>
<dbReference type="Pfam" id="PF01425">
    <property type="entry name" value="Amidase"/>
    <property type="match status" value="1"/>
</dbReference>
<accession>A0A8C4RKY1</accession>
<dbReference type="InterPro" id="IPR052739">
    <property type="entry name" value="FAAH2"/>
</dbReference>
<reference evidence="5" key="2">
    <citation type="submission" date="2025-08" db="UniProtKB">
        <authorList>
            <consortium name="Ensembl"/>
        </authorList>
    </citation>
    <scope>IDENTIFICATION</scope>
</reference>
<dbReference type="AlphaFoldDB" id="A0A8C4RKY1"/>
<evidence type="ECO:0000256" key="1">
    <source>
        <dbReference type="ARBA" id="ARBA00009199"/>
    </source>
</evidence>
<dbReference type="SUPFAM" id="SSF75304">
    <property type="entry name" value="Amidase signature (AS) enzymes"/>
    <property type="match status" value="1"/>
</dbReference>
<feature type="active site" description="Charge relay system" evidence="2">
    <location>
        <position position="205"/>
    </location>
</feature>
<feature type="active site" description="Acyl-ester intermediate" evidence="2">
    <location>
        <position position="229"/>
    </location>
</feature>
<keyword evidence="3" id="KW-1133">Transmembrane helix</keyword>
<dbReference type="PANTHER" id="PTHR43372:SF4">
    <property type="entry name" value="FATTY-ACID AMIDE HYDROLASE 2"/>
    <property type="match status" value="1"/>
</dbReference>
<dbReference type="Ensembl" id="ENSECRT00000003582.1">
    <property type="protein sequence ID" value="ENSECRP00000003523.1"/>
    <property type="gene ID" value="ENSECRG00000002418.1"/>
</dbReference>
<name>A0A8C4RKY1_ERPCA</name>
<gene>
    <name evidence="5" type="primary">FAAH2</name>
</gene>
<feature type="transmembrane region" description="Helical" evidence="3">
    <location>
        <begin position="12"/>
        <end position="31"/>
    </location>
</feature>
<keyword evidence="6" id="KW-1185">Reference proteome</keyword>
<dbReference type="PROSITE" id="PS00571">
    <property type="entry name" value="AMIDASES"/>
    <property type="match status" value="1"/>
</dbReference>
<evidence type="ECO:0000259" key="4">
    <source>
        <dbReference type="Pfam" id="PF01425"/>
    </source>
</evidence>
<proteinExistence type="inferred from homology"/>
<reference evidence="5" key="1">
    <citation type="submission" date="2021-06" db="EMBL/GenBank/DDBJ databases">
        <authorList>
            <consortium name="Wellcome Sanger Institute Data Sharing"/>
        </authorList>
    </citation>
    <scope>NUCLEOTIDE SEQUENCE [LARGE SCALE GENOMIC DNA]</scope>
</reference>
<dbReference type="InterPro" id="IPR023631">
    <property type="entry name" value="Amidase_dom"/>
</dbReference>
<evidence type="ECO:0000313" key="6">
    <source>
        <dbReference type="Proteomes" id="UP000694620"/>
    </source>
</evidence>
<keyword evidence="3" id="KW-0472">Membrane</keyword>
<dbReference type="GeneTree" id="ENSGT00940000162502"/>
<dbReference type="Gene3D" id="3.90.1300.10">
    <property type="entry name" value="Amidase signature (AS) domain"/>
    <property type="match status" value="1"/>
</dbReference>
<evidence type="ECO:0000256" key="3">
    <source>
        <dbReference type="SAM" id="Phobius"/>
    </source>
</evidence>
<dbReference type="PIRSF" id="PIRSF001221">
    <property type="entry name" value="Amidase_fungi"/>
    <property type="match status" value="1"/>
</dbReference>
<comment type="similarity">
    <text evidence="1">Belongs to the amidase family.</text>
</comment>
<dbReference type="InterPro" id="IPR036928">
    <property type="entry name" value="AS_sf"/>
</dbReference>
<reference evidence="5" key="3">
    <citation type="submission" date="2025-09" db="UniProtKB">
        <authorList>
            <consortium name="Ensembl"/>
        </authorList>
    </citation>
    <scope>IDENTIFICATION</scope>
</reference>
<dbReference type="GO" id="GO:0012505">
    <property type="term" value="C:endomembrane system"/>
    <property type="evidence" value="ECO:0007669"/>
    <property type="project" value="TreeGrafter"/>
</dbReference>
<keyword evidence="3" id="KW-0812">Transmembrane</keyword>
<feature type="active site" description="Charge relay system" evidence="2">
    <location>
        <position position="130"/>
    </location>
</feature>
<organism evidence="5 6">
    <name type="scientific">Erpetoichthys calabaricus</name>
    <name type="common">Rope fish</name>
    <name type="synonym">Calamoichthys calabaricus</name>
    <dbReference type="NCBI Taxonomy" id="27687"/>
    <lineage>
        <taxon>Eukaryota</taxon>
        <taxon>Metazoa</taxon>
        <taxon>Chordata</taxon>
        <taxon>Craniata</taxon>
        <taxon>Vertebrata</taxon>
        <taxon>Euteleostomi</taxon>
        <taxon>Actinopterygii</taxon>
        <taxon>Polypteriformes</taxon>
        <taxon>Polypteridae</taxon>
        <taxon>Erpetoichthys</taxon>
    </lineage>
</organism>
<dbReference type="InterPro" id="IPR020556">
    <property type="entry name" value="Amidase_CS"/>
</dbReference>